<accession>A0A3M7PA04</accession>
<feature type="domain" description="DDE-1" evidence="1">
    <location>
        <begin position="34"/>
        <end position="156"/>
    </location>
</feature>
<dbReference type="OrthoDB" id="6486159at2759"/>
<gene>
    <name evidence="2" type="ORF">BpHYR1_025827</name>
</gene>
<dbReference type="Pfam" id="PF03184">
    <property type="entry name" value="DDE_1"/>
    <property type="match status" value="1"/>
</dbReference>
<dbReference type="GO" id="GO:0003676">
    <property type="term" value="F:nucleic acid binding"/>
    <property type="evidence" value="ECO:0007669"/>
    <property type="project" value="InterPro"/>
</dbReference>
<dbReference type="AlphaFoldDB" id="A0A3M7PA04"/>
<reference evidence="2 3" key="1">
    <citation type="journal article" date="2018" name="Sci. Rep.">
        <title>Genomic signatures of local adaptation to the degree of environmental predictability in rotifers.</title>
        <authorList>
            <person name="Franch-Gras L."/>
            <person name="Hahn C."/>
            <person name="Garcia-Roger E.M."/>
            <person name="Carmona M.J."/>
            <person name="Serra M."/>
            <person name="Gomez A."/>
        </authorList>
    </citation>
    <scope>NUCLEOTIDE SEQUENCE [LARGE SCALE GENOMIC DNA]</scope>
    <source>
        <strain evidence="2">HYR1</strain>
    </source>
</reference>
<evidence type="ECO:0000259" key="1">
    <source>
        <dbReference type="Pfam" id="PF03184"/>
    </source>
</evidence>
<dbReference type="InterPro" id="IPR004875">
    <property type="entry name" value="DDE_SF_endonuclease_dom"/>
</dbReference>
<protein>
    <submittedName>
        <fullName evidence="2">Pogo transposable element with KRAB domain-like</fullName>
    </submittedName>
</protein>
<dbReference type="Proteomes" id="UP000276133">
    <property type="component" value="Unassembled WGS sequence"/>
</dbReference>
<evidence type="ECO:0000313" key="2">
    <source>
        <dbReference type="EMBL" id="RMZ95544.1"/>
    </source>
</evidence>
<organism evidence="2 3">
    <name type="scientific">Brachionus plicatilis</name>
    <name type="common">Marine rotifer</name>
    <name type="synonym">Brachionus muelleri</name>
    <dbReference type="NCBI Taxonomy" id="10195"/>
    <lineage>
        <taxon>Eukaryota</taxon>
        <taxon>Metazoa</taxon>
        <taxon>Spiralia</taxon>
        <taxon>Gnathifera</taxon>
        <taxon>Rotifera</taxon>
        <taxon>Eurotatoria</taxon>
        <taxon>Monogononta</taxon>
        <taxon>Pseudotrocha</taxon>
        <taxon>Ploima</taxon>
        <taxon>Brachionidae</taxon>
        <taxon>Brachionus</taxon>
    </lineage>
</organism>
<name>A0A3M7PA04_BRAPC</name>
<proteinExistence type="predicted"/>
<evidence type="ECO:0000313" key="3">
    <source>
        <dbReference type="Proteomes" id="UP000276133"/>
    </source>
</evidence>
<keyword evidence="3" id="KW-1185">Reference proteome</keyword>
<dbReference type="EMBL" id="REGN01012380">
    <property type="protein sequence ID" value="RMZ95544.1"/>
    <property type="molecule type" value="Genomic_DNA"/>
</dbReference>
<comment type="caution">
    <text evidence="2">The sequence shown here is derived from an EMBL/GenBank/DDBJ whole genome shotgun (WGS) entry which is preliminary data.</text>
</comment>
<dbReference type="STRING" id="10195.A0A3M7PA04"/>
<sequence length="289" mass="33490">MILIPRKKPLKNFTLPINVVVVYGTNGNFNELVISSHYIDKVIKPYMIVNGFEKVNLLIDCAPCHCKPTVKNAFEAANIDVTYVPKRLANLLQPADIAWFRPLKSSYNEFWTDWLLNSDKTYTKSNNVRSPGYALIIQWVSSLWEQFDKMIIQNSFDQAGITSNIIDLFHRQVRHFIINQEFIDDVEDDNAQDLNAFISGNEANIHDLDLDDFDDDEDDEDNSDTEMAYTEIFFKSPNKLLLNYNPPIFSFEPHGGVTPSKWFKTFRIHIKKKKNYIVSIGRNNCDHKN</sequence>